<dbReference type="VEuPathDB" id="FungiDB:H257_05894"/>
<protein>
    <submittedName>
        <fullName evidence="1">Uncharacterized protein</fullName>
    </submittedName>
</protein>
<evidence type="ECO:0000313" key="2">
    <source>
        <dbReference type="Proteomes" id="UP000265716"/>
    </source>
</evidence>
<accession>A0A397CQR6</accession>
<dbReference type="AlphaFoldDB" id="A0A397CQR6"/>
<proteinExistence type="predicted"/>
<sequence length="144" mass="16531">SSEEHIPSAETRNTFGKGTFRYFVDNRFNIITNRFSMEHEANWGLEGDGVVENLFYYLWCKDEFGGGPSLLIPDTVVYKFTQPAFWYFTSKSGKVKKKAKASLTNVQIEKEFCRKSCGVDIVAYYIYMLNGMSSLNRLPSCRPC</sequence>
<dbReference type="Proteomes" id="UP000265716">
    <property type="component" value="Unassembled WGS sequence"/>
</dbReference>
<comment type="caution">
    <text evidence="1">The sequence shown here is derived from an EMBL/GenBank/DDBJ whole genome shotgun (WGS) entry which is preliminary data.</text>
</comment>
<organism evidence="1 2">
    <name type="scientific">Aphanomyces astaci</name>
    <name type="common">Crayfish plague agent</name>
    <dbReference type="NCBI Taxonomy" id="112090"/>
    <lineage>
        <taxon>Eukaryota</taxon>
        <taxon>Sar</taxon>
        <taxon>Stramenopiles</taxon>
        <taxon>Oomycota</taxon>
        <taxon>Saprolegniomycetes</taxon>
        <taxon>Saprolegniales</taxon>
        <taxon>Verrucalvaceae</taxon>
        <taxon>Aphanomyces</taxon>
    </lineage>
</organism>
<feature type="non-terminal residue" evidence="1">
    <location>
        <position position="1"/>
    </location>
</feature>
<gene>
    <name evidence="1" type="ORF">DYB38_011727</name>
</gene>
<name>A0A397CQR6_APHAT</name>
<evidence type="ECO:0000313" key="1">
    <source>
        <dbReference type="EMBL" id="RHY51116.1"/>
    </source>
</evidence>
<reference evidence="1 2" key="1">
    <citation type="submission" date="2018-08" db="EMBL/GenBank/DDBJ databases">
        <title>Aphanomyces genome sequencing and annotation.</title>
        <authorList>
            <person name="Minardi D."/>
            <person name="Oidtmann B."/>
            <person name="Van Der Giezen M."/>
            <person name="Studholme D.J."/>
        </authorList>
    </citation>
    <scope>NUCLEOTIDE SEQUENCE [LARGE SCALE GENOMIC DNA]</scope>
    <source>
        <strain evidence="1 2">SA</strain>
    </source>
</reference>
<dbReference type="EMBL" id="QUTC01006639">
    <property type="protein sequence ID" value="RHY51116.1"/>
    <property type="molecule type" value="Genomic_DNA"/>
</dbReference>